<keyword evidence="1" id="KW-0472">Membrane</keyword>
<evidence type="ECO:0000256" key="1">
    <source>
        <dbReference type="SAM" id="Phobius"/>
    </source>
</evidence>
<reference evidence="2 3" key="1">
    <citation type="submission" date="2020-06" db="EMBL/GenBank/DDBJ databases">
        <authorList>
            <person name="Li R."/>
            <person name="Bekaert M."/>
        </authorList>
    </citation>
    <scope>NUCLEOTIDE SEQUENCE [LARGE SCALE GENOMIC DNA]</scope>
    <source>
        <strain evidence="3">wild</strain>
    </source>
</reference>
<keyword evidence="1" id="KW-1133">Transmembrane helix</keyword>
<protein>
    <recommendedName>
        <fullName evidence="4">MEGF10_11</fullName>
    </recommendedName>
</protein>
<gene>
    <name evidence="2" type="ORF">MCOR_32814</name>
</gene>
<proteinExistence type="predicted"/>
<feature type="transmembrane region" description="Helical" evidence="1">
    <location>
        <begin position="116"/>
        <end position="137"/>
    </location>
</feature>
<dbReference type="Proteomes" id="UP000507470">
    <property type="component" value="Unassembled WGS sequence"/>
</dbReference>
<evidence type="ECO:0000313" key="2">
    <source>
        <dbReference type="EMBL" id="CAC5398442.1"/>
    </source>
</evidence>
<keyword evidence="3" id="KW-1185">Reference proteome</keyword>
<organism evidence="2 3">
    <name type="scientific">Mytilus coruscus</name>
    <name type="common">Sea mussel</name>
    <dbReference type="NCBI Taxonomy" id="42192"/>
    <lineage>
        <taxon>Eukaryota</taxon>
        <taxon>Metazoa</taxon>
        <taxon>Spiralia</taxon>
        <taxon>Lophotrochozoa</taxon>
        <taxon>Mollusca</taxon>
        <taxon>Bivalvia</taxon>
        <taxon>Autobranchia</taxon>
        <taxon>Pteriomorphia</taxon>
        <taxon>Mytilida</taxon>
        <taxon>Mytiloidea</taxon>
        <taxon>Mytilidae</taxon>
        <taxon>Mytilinae</taxon>
        <taxon>Mytilus</taxon>
    </lineage>
</organism>
<accession>A0A6J8CU67</accession>
<sequence>MNTTDRRCETELGNGTIKLHCCDNQEAKQELCVECEIGFISDMGEPCKPCRDRSYGRKCGDYCVCNSYEICDHVVGCINFTHEMASTKTTSGSVLVGRDRTENTKSSNIGSMNMEIVMYMICTSGVTFVLTLCLVTMKRYWKRKKTKMIEKNENNAKEPNQVQNNEDRVYDTIDESKMIHMPPQYSNSCRCSLAKDDLNLSDGYLNPYQPMVSDHDIHDYSKAKPIVETDPLQYINVPGEDVSVKGLRENTTKLNTFVTSFQLSSFLDKQTDKKRSDYISMHQNVIQSN</sequence>
<evidence type="ECO:0008006" key="4">
    <source>
        <dbReference type="Google" id="ProtNLM"/>
    </source>
</evidence>
<dbReference type="EMBL" id="CACVKT020005897">
    <property type="protein sequence ID" value="CAC5398442.1"/>
    <property type="molecule type" value="Genomic_DNA"/>
</dbReference>
<keyword evidence="1" id="KW-0812">Transmembrane</keyword>
<evidence type="ECO:0000313" key="3">
    <source>
        <dbReference type="Proteomes" id="UP000507470"/>
    </source>
</evidence>
<dbReference type="AlphaFoldDB" id="A0A6J8CU67"/>
<name>A0A6J8CU67_MYTCO</name>
<dbReference type="OrthoDB" id="10388752at2759"/>